<protein>
    <submittedName>
        <fullName evidence="2">DNA-binding transcriptional regulator, XRE-family HTH domain</fullName>
    </submittedName>
</protein>
<accession>A0A1X7JUG2</accession>
<dbReference type="GO" id="GO:0003677">
    <property type="term" value="F:DNA binding"/>
    <property type="evidence" value="ECO:0007669"/>
    <property type="project" value="UniProtKB-KW"/>
</dbReference>
<dbReference type="CDD" id="cd00093">
    <property type="entry name" value="HTH_XRE"/>
    <property type="match status" value="1"/>
</dbReference>
<dbReference type="InterPro" id="IPR001387">
    <property type="entry name" value="Cro/C1-type_HTH"/>
</dbReference>
<dbReference type="OrthoDB" id="1863321at2"/>
<sequence length="83" mass="9690">MSQEIEEIEKKQIGLRFREFRKSNGILQTDLEEGVPTTFVQISRIENGHRYPSVEILIYMAKTHNMDINYILTGQRHVKGNAK</sequence>
<dbReference type="InterPro" id="IPR010982">
    <property type="entry name" value="Lambda_DNA-bd_dom_sf"/>
</dbReference>
<dbReference type="PROSITE" id="PS50943">
    <property type="entry name" value="HTH_CROC1"/>
    <property type="match status" value="1"/>
</dbReference>
<dbReference type="AlphaFoldDB" id="A0A1X7JUG2"/>
<dbReference type="Proteomes" id="UP000192980">
    <property type="component" value="Unassembled WGS sequence"/>
</dbReference>
<reference evidence="2 3" key="1">
    <citation type="submission" date="2017-04" db="EMBL/GenBank/DDBJ databases">
        <authorList>
            <person name="Afonso C.L."/>
            <person name="Miller P.J."/>
            <person name="Scott M.A."/>
            <person name="Spackman E."/>
            <person name="Goraichik I."/>
            <person name="Dimitrov K.M."/>
            <person name="Suarez D.L."/>
            <person name="Swayne D.E."/>
        </authorList>
    </citation>
    <scope>NUCLEOTIDE SEQUENCE [LARGE SCALE GENOMIC DNA]</scope>
    <source>
        <strain evidence="2 3">DSM 22418</strain>
    </source>
</reference>
<dbReference type="SMART" id="SM00530">
    <property type="entry name" value="HTH_XRE"/>
    <property type="match status" value="1"/>
</dbReference>
<organism evidence="2 3">
    <name type="scientific">Sphingobacterium psychroaquaticum</name>
    <dbReference type="NCBI Taxonomy" id="561061"/>
    <lineage>
        <taxon>Bacteria</taxon>
        <taxon>Pseudomonadati</taxon>
        <taxon>Bacteroidota</taxon>
        <taxon>Sphingobacteriia</taxon>
        <taxon>Sphingobacteriales</taxon>
        <taxon>Sphingobacteriaceae</taxon>
        <taxon>Sphingobacterium</taxon>
    </lineage>
</organism>
<evidence type="ECO:0000259" key="1">
    <source>
        <dbReference type="PROSITE" id="PS50943"/>
    </source>
</evidence>
<evidence type="ECO:0000313" key="2">
    <source>
        <dbReference type="EMBL" id="SMG31683.1"/>
    </source>
</evidence>
<feature type="domain" description="HTH cro/C1-type" evidence="1">
    <location>
        <begin position="17"/>
        <end position="71"/>
    </location>
</feature>
<keyword evidence="3" id="KW-1185">Reference proteome</keyword>
<dbReference type="EMBL" id="FXAU01000003">
    <property type="protein sequence ID" value="SMG31683.1"/>
    <property type="molecule type" value="Genomic_DNA"/>
</dbReference>
<dbReference type="RefSeq" id="WP_085472930.1">
    <property type="nucleotide sequence ID" value="NZ_FXAU01000003.1"/>
</dbReference>
<name>A0A1X7JUG2_9SPHI</name>
<gene>
    <name evidence="2" type="ORF">SAMN05660862_2210</name>
</gene>
<evidence type="ECO:0000313" key="3">
    <source>
        <dbReference type="Proteomes" id="UP000192980"/>
    </source>
</evidence>
<dbReference type="Gene3D" id="1.10.260.40">
    <property type="entry name" value="lambda repressor-like DNA-binding domains"/>
    <property type="match status" value="1"/>
</dbReference>
<proteinExistence type="predicted"/>
<dbReference type="Pfam" id="PF01381">
    <property type="entry name" value="HTH_3"/>
    <property type="match status" value="1"/>
</dbReference>
<keyword evidence="2" id="KW-0238">DNA-binding</keyword>
<dbReference type="SUPFAM" id="SSF47413">
    <property type="entry name" value="lambda repressor-like DNA-binding domains"/>
    <property type="match status" value="1"/>
</dbReference>
<dbReference type="STRING" id="561061.SAMN05660862_2210"/>